<dbReference type="EMBL" id="PVTF01000009">
    <property type="protein sequence ID" value="PRY37817.1"/>
    <property type="molecule type" value="Genomic_DNA"/>
</dbReference>
<evidence type="ECO:0000313" key="2">
    <source>
        <dbReference type="EMBL" id="PRY37817.1"/>
    </source>
</evidence>
<gene>
    <name evidence="2" type="ORF">CLV43_10937</name>
</gene>
<dbReference type="RefSeq" id="WP_106190722.1">
    <property type="nucleotide sequence ID" value="NZ_PVTF01000009.1"/>
</dbReference>
<reference evidence="2 3" key="1">
    <citation type="submission" date="2018-03" db="EMBL/GenBank/DDBJ databases">
        <title>Genomic Encyclopedia of Archaeal and Bacterial Type Strains, Phase II (KMG-II): from individual species to whole genera.</title>
        <authorList>
            <person name="Goeker M."/>
        </authorList>
    </citation>
    <scope>NUCLEOTIDE SEQUENCE [LARGE SCALE GENOMIC DNA]</scope>
    <source>
        <strain evidence="2 3">DSM 44720</strain>
    </source>
</reference>
<keyword evidence="1" id="KW-1133">Transmembrane helix</keyword>
<evidence type="ECO:0000256" key="1">
    <source>
        <dbReference type="SAM" id="Phobius"/>
    </source>
</evidence>
<dbReference type="Proteomes" id="UP000239494">
    <property type="component" value="Unassembled WGS sequence"/>
</dbReference>
<evidence type="ECO:0008006" key="4">
    <source>
        <dbReference type="Google" id="ProtNLM"/>
    </source>
</evidence>
<dbReference type="AlphaFoldDB" id="A0A2T0SWM2"/>
<name>A0A2T0SWM2_9PSEU</name>
<proteinExistence type="predicted"/>
<evidence type="ECO:0000313" key="3">
    <source>
        <dbReference type="Proteomes" id="UP000239494"/>
    </source>
</evidence>
<feature type="transmembrane region" description="Helical" evidence="1">
    <location>
        <begin position="164"/>
        <end position="182"/>
    </location>
</feature>
<keyword evidence="1" id="KW-0472">Membrane</keyword>
<protein>
    <recommendedName>
        <fullName evidence="4">ABC-2 type transport system permease protein</fullName>
    </recommendedName>
</protein>
<keyword evidence="3" id="KW-1185">Reference proteome</keyword>
<feature type="transmembrane region" description="Helical" evidence="1">
    <location>
        <begin position="100"/>
        <end position="119"/>
    </location>
</feature>
<sequence>MTARTVGHTVHAELLKLATLPSVRLVVVATWVVTPLLDLVYARTATTASAVDVGLAPLGYSELGFVLLGALVAASEHDGQIRTSLTCVPNRVGLQLAKSLTLAALCLVVASVTAVLSLATARTARPDGPFAPFGPGATAIAHLVLTAVLAAAVATVLRAAVPALTLLLGYYVVAAPLIRGRLDLLPDTVDGRQALVVPACWALIAVATATAVFHRRDA</sequence>
<comment type="caution">
    <text evidence="2">The sequence shown here is derived from an EMBL/GenBank/DDBJ whole genome shotgun (WGS) entry which is preliminary data.</text>
</comment>
<accession>A0A2T0SWM2</accession>
<feature type="transmembrane region" description="Helical" evidence="1">
    <location>
        <begin position="194"/>
        <end position="213"/>
    </location>
</feature>
<organism evidence="2 3">
    <name type="scientific">Umezawaea tangerina</name>
    <dbReference type="NCBI Taxonomy" id="84725"/>
    <lineage>
        <taxon>Bacteria</taxon>
        <taxon>Bacillati</taxon>
        <taxon>Actinomycetota</taxon>
        <taxon>Actinomycetes</taxon>
        <taxon>Pseudonocardiales</taxon>
        <taxon>Pseudonocardiaceae</taxon>
        <taxon>Umezawaea</taxon>
    </lineage>
</organism>
<keyword evidence="1" id="KW-0812">Transmembrane</keyword>
<feature type="transmembrane region" description="Helical" evidence="1">
    <location>
        <begin position="139"/>
        <end position="157"/>
    </location>
</feature>